<dbReference type="EMBL" id="DS268407">
    <property type="protein sequence ID" value="EFO82259.1"/>
    <property type="molecule type" value="Genomic_DNA"/>
</dbReference>
<proteinExistence type="predicted"/>
<accession>E3LD41</accession>
<organism evidence="2">
    <name type="scientific">Caenorhabditis remanei</name>
    <name type="common">Caenorhabditis vulgaris</name>
    <dbReference type="NCBI Taxonomy" id="31234"/>
    <lineage>
        <taxon>Eukaryota</taxon>
        <taxon>Metazoa</taxon>
        <taxon>Ecdysozoa</taxon>
        <taxon>Nematoda</taxon>
        <taxon>Chromadorea</taxon>
        <taxon>Rhabditida</taxon>
        <taxon>Rhabditina</taxon>
        <taxon>Rhabditomorpha</taxon>
        <taxon>Rhabditoidea</taxon>
        <taxon>Rhabditidae</taxon>
        <taxon>Peloderinae</taxon>
        <taxon>Caenorhabditis</taxon>
    </lineage>
</organism>
<dbReference type="HOGENOM" id="CLU_2361696_0_0_1"/>
<dbReference type="Proteomes" id="UP000008281">
    <property type="component" value="Unassembled WGS sequence"/>
</dbReference>
<dbReference type="InParanoid" id="E3LD41"/>
<reference evidence="1" key="1">
    <citation type="submission" date="2007-07" db="EMBL/GenBank/DDBJ databases">
        <title>PCAP assembly of the Caenorhabditis remanei genome.</title>
        <authorList>
            <consortium name="The Caenorhabditis remanei Sequencing Consortium"/>
            <person name="Wilson R.K."/>
        </authorList>
    </citation>
    <scope>NUCLEOTIDE SEQUENCE [LARGE SCALE GENOMIC DNA]</scope>
    <source>
        <strain evidence="1">PB4641</strain>
    </source>
</reference>
<name>E3LD41_CAERE</name>
<gene>
    <name evidence="1" type="ORF">CRE_00091</name>
</gene>
<evidence type="ECO:0000313" key="1">
    <source>
        <dbReference type="EMBL" id="EFO82259.1"/>
    </source>
</evidence>
<sequence length="96" mass="10854">MKRFDSKTPIVVTYYDLVAEPLDGFEAAYAAFNKREPKPTPRQVPTPAPQTEFSLCEKFLKFFSHVSGQFSVILTTSTYCPSSKFSATFLQLSIFL</sequence>
<evidence type="ECO:0000313" key="2">
    <source>
        <dbReference type="Proteomes" id="UP000008281"/>
    </source>
</evidence>
<keyword evidence="2" id="KW-1185">Reference proteome</keyword>
<dbReference type="AlphaFoldDB" id="E3LD41"/>
<protein>
    <submittedName>
        <fullName evidence="1">Uncharacterized protein</fullName>
    </submittedName>
</protein>